<reference evidence="1 2" key="1">
    <citation type="submission" date="2017-03" db="EMBL/GenBank/DDBJ databases">
        <title>Draft Genome sequence of Marispirochaeta sp. strain JC444.</title>
        <authorList>
            <person name="Shivani Y."/>
            <person name="Subhash Y."/>
            <person name="Sasikala C."/>
            <person name="Ramana C."/>
        </authorList>
    </citation>
    <scope>NUCLEOTIDE SEQUENCE [LARGE SCALE GENOMIC DNA]</scope>
    <source>
        <strain evidence="1 2">JC444</strain>
    </source>
</reference>
<dbReference type="RefSeq" id="WP_083050613.1">
    <property type="nucleotide sequence ID" value="NZ_CAXXQO010000003.1"/>
</dbReference>
<dbReference type="Gene3D" id="3.40.50.1000">
    <property type="entry name" value="HAD superfamily/HAD-like"/>
    <property type="match status" value="1"/>
</dbReference>
<keyword evidence="2" id="KW-1185">Reference proteome</keyword>
<dbReference type="AlphaFoldDB" id="A0A1Y1RYV4"/>
<evidence type="ECO:0000313" key="1">
    <source>
        <dbReference type="EMBL" id="ORC35128.1"/>
    </source>
</evidence>
<dbReference type="Proteomes" id="UP000192343">
    <property type="component" value="Unassembled WGS sequence"/>
</dbReference>
<dbReference type="SUPFAM" id="SSF56784">
    <property type="entry name" value="HAD-like"/>
    <property type="match status" value="1"/>
</dbReference>
<comment type="caution">
    <text evidence="1">The sequence shown here is derived from an EMBL/GenBank/DDBJ whole genome shotgun (WGS) entry which is preliminary data.</text>
</comment>
<accession>A0A1Y1RYV4</accession>
<dbReference type="InterPro" id="IPR036412">
    <property type="entry name" value="HAD-like_sf"/>
</dbReference>
<evidence type="ECO:0000313" key="2">
    <source>
        <dbReference type="Proteomes" id="UP000192343"/>
    </source>
</evidence>
<gene>
    <name evidence="1" type="ORF">B4O97_10380</name>
</gene>
<organism evidence="1 2">
    <name type="scientific">Marispirochaeta aestuarii</name>
    <dbReference type="NCBI Taxonomy" id="1963862"/>
    <lineage>
        <taxon>Bacteria</taxon>
        <taxon>Pseudomonadati</taxon>
        <taxon>Spirochaetota</taxon>
        <taxon>Spirochaetia</taxon>
        <taxon>Spirochaetales</taxon>
        <taxon>Spirochaetaceae</taxon>
        <taxon>Marispirochaeta</taxon>
    </lineage>
</organism>
<sequence>MSDPVQELKDFKPRKEFFVGIDSDGCAFDSMEIKHKECFCPQFIYHFGLQSVSKYAREVWEFVNLYSKNRGCNRFMAIQYATELLAARKEVKDRHAEVPVLKDLADWCKRETKLGNPAFLAEVERNPSDEMKMIKAWSLGVNETIAWFVKNVPPYPLVEESLQKMTEKADALVVSQTPTEALEREWGEHGIDKYVRMIAGQERGTKTEHIRFAAGGKYPAEKILMIGDAPGDYKAAKANDALFFPINPGHEEASWEKLYNEGLDRFFAGTFAGSYQEELLREFDQYLPEKPGWN</sequence>
<proteinExistence type="predicted"/>
<dbReference type="InterPro" id="IPR023214">
    <property type="entry name" value="HAD_sf"/>
</dbReference>
<dbReference type="STRING" id="1963862.B4O97_10380"/>
<dbReference type="EMBL" id="MWQY01000010">
    <property type="protein sequence ID" value="ORC35128.1"/>
    <property type="molecule type" value="Genomic_DNA"/>
</dbReference>
<dbReference type="OrthoDB" id="9796026at2"/>
<protein>
    <submittedName>
        <fullName evidence="1">Haloacid dehalogenase</fullName>
    </submittedName>
</protein>
<name>A0A1Y1RYV4_9SPIO</name>